<evidence type="ECO:0000256" key="6">
    <source>
        <dbReference type="ARBA" id="ARBA00005412"/>
    </source>
</evidence>
<evidence type="ECO:0000256" key="3">
    <source>
        <dbReference type="ARBA" id="ARBA00003485"/>
    </source>
</evidence>
<accession>A0A972VZL4</accession>
<dbReference type="NCBIfam" id="TIGR01357">
    <property type="entry name" value="aroB"/>
    <property type="match status" value="1"/>
</dbReference>
<feature type="binding site" evidence="18">
    <location>
        <position position="245"/>
    </location>
    <ligand>
        <name>Zn(2+)</name>
        <dbReference type="ChEBI" id="CHEBI:29105"/>
    </ligand>
</feature>
<feature type="binding site" evidence="18">
    <location>
        <position position="182"/>
    </location>
    <ligand>
        <name>Zn(2+)</name>
        <dbReference type="ChEBI" id="CHEBI:29105"/>
    </ligand>
</feature>
<comment type="pathway">
    <text evidence="5 18">Metabolic intermediate biosynthesis; chorismate biosynthesis; chorismate from D-erythrose 4-phosphate and phosphoenolpyruvate: step 2/7.</text>
</comment>
<evidence type="ECO:0000256" key="7">
    <source>
        <dbReference type="ARBA" id="ARBA00013031"/>
    </source>
</evidence>
<keyword evidence="17 18" id="KW-0170">Cobalt</keyword>
<dbReference type="Pfam" id="PF01761">
    <property type="entry name" value="DHQ_synthase"/>
    <property type="match status" value="1"/>
</dbReference>
<name>A0A972VZL4_9GAMM</name>
<dbReference type="PIRSF" id="PIRSF001455">
    <property type="entry name" value="DHQ_synth"/>
    <property type="match status" value="1"/>
</dbReference>
<evidence type="ECO:0000256" key="2">
    <source>
        <dbReference type="ARBA" id="ARBA00001911"/>
    </source>
</evidence>
<sequence length="355" mass="37855">MEVVNLGLGDASYSIYIGAGLLDDGALLRRYIHGRQVLIVTNTNIAPLYLERLQAALGDLNVGVVVLPDGEQFKTLASLDIVLTGLLEGRHNRATTLIALGGGVVGDITGFAAACYQRGVAFIQVPTTLLAQVDSSVGGKTAVNHPLGKNMIGAFHQPQAVIIDPESLRSLPKRELIAGMAEVIKHGALADLVYFEWLEQHMDQLLALDLELMSEAIKRSCEIKADIVSRDEKEQGVRALLNFGHTFGHAIETGMGYGAWLHGEAVGAGMVMATALSARLGLCSAADNERLEALIARVGLPVVPPAVLKDQFLSLMNRDKKMTDQGLRLVLLSGLGQAILVDDVDAKDLLAIING</sequence>
<comment type="cofactor">
    <cofactor evidence="18">
        <name>Co(2+)</name>
        <dbReference type="ChEBI" id="CHEBI:48828"/>
    </cofactor>
    <cofactor evidence="18">
        <name>Zn(2+)</name>
        <dbReference type="ChEBI" id="CHEBI:29105"/>
    </cofactor>
    <text evidence="18">Binds 1 divalent metal cation per subunit. Can use either Co(2+) or Zn(2+).</text>
</comment>
<dbReference type="EMBL" id="JABMOJ010000425">
    <property type="protein sequence ID" value="NQV65922.1"/>
    <property type="molecule type" value="Genomic_DNA"/>
</dbReference>
<dbReference type="InterPro" id="IPR030963">
    <property type="entry name" value="DHQ_synth_fam"/>
</dbReference>
<evidence type="ECO:0000256" key="5">
    <source>
        <dbReference type="ARBA" id="ARBA00004661"/>
    </source>
</evidence>
<feature type="domain" description="3-dehydroquinate synthase N-terminal" evidence="19">
    <location>
        <begin position="65"/>
        <end position="177"/>
    </location>
</feature>
<comment type="similarity">
    <text evidence="6 18">Belongs to the sugar phosphate cyclases superfamily. Dehydroquinate synthase family.</text>
</comment>
<comment type="caution">
    <text evidence="21">The sequence shown here is derived from an EMBL/GenBank/DDBJ whole genome shotgun (WGS) entry which is preliminary data.</text>
</comment>
<dbReference type="GO" id="GO:0046872">
    <property type="term" value="F:metal ion binding"/>
    <property type="evidence" value="ECO:0007669"/>
    <property type="project" value="UniProtKB-KW"/>
</dbReference>
<comment type="caution">
    <text evidence="18">Lacks conserved residue(s) required for the propagation of feature annotation.</text>
</comment>
<feature type="binding site" evidence="18">
    <location>
        <position position="149"/>
    </location>
    <ligand>
        <name>NAD(+)</name>
        <dbReference type="ChEBI" id="CHEBI:57540"/>
    </ligand>
</feature>
<evidence type="ECO:0000256" key="14">
    <source>
        <dbReference type="ARBA" id="ARBA00023027"/>
    </source>
</evidence>
<feature type="binding site" evidence="18">
    <location>
        <begin position="103"/>
        <end position="107"/>
    </location>
    <ligand>
        <name>NAD(+)</name>
        <dbReference type="ChEBI" id="CHEBI:57540"/>
    </ligand>
</feature>
<dbReference type="PANTHER" id="PTHR43622:SF7">
    <property type="entry name" value="3-DEHYDROQUINATE SYNTHASE, CHLOROPLASTIC"/>
    <property type="match status" value="1"/>
</dbReference>
<comment type="subcellular location">
    <subcellularLocation>
        <location evidence="4 18">Cytoplasm</location>
    </subcellularLocation>
</comment>
<dbReference type="GO" id="GO:0005737">
    <property type="term" value="C:cytoplasm"/>
    <property type="evidence" value="ECO:0007669"/>
    <property type="project" value="UniProtKB-SubCell"/>
</dbReference>
<dbReference type="GO" id="GO:0009423">
    <property type="term" value="P:chorismate biosynthetic process"/>
    <property type="evidence" value="ECO:0007669"/>
    <property type="project" value="UniProtKB-UniRule"/>
</dbReference>
<keyword evidence="12 18" id="KW-0547">Nucleotide-binding</keyword>
<feature type="binding site" evidence="18">
    <location>
        <position position="140"/>
    </location>
    <ligand>
        <name>NAD(+)</name>
        <dbReference type="ChEBI" id="CHEBI:57540"/>
    </ligand>
</feature>
<evidence type="ECO:0000256" key="11">
    <source>
        <dbReference type="ARBA" id="ARBA00022723"/>
    </source>
</evidence>
<reference evidence="21" key="1">
    <citation type="submission" date="2020-05" db="EMBL/GenBank/DDBJ databases">
        <title>Sulfur intermediates as new biogeochemical hubs in an aquatic model microbial ecosystem.</title>
        <authorList>
            <person name="Vigneron A."/>
        </authorList>
    </citation>
    <scope>NUCLEOTIDE SEQUENCE</scope>
    <source>
        <strain evidence="21">Bin.250</strain>
    </source>
</reference>
<organism evidence="21 22">
    <name type="scientific">SAR86 cluster bacterium</name>
    <dbReference type="NCBI Taxonomy" id="2030880"/>
    <lineage>
        <taxon>Bacteria</taxon>
        <taxon>Pseudomonadati</taxon>
        <taxon>Pseudomonadota</taxon>
        <taxon>Gammaproteobacteria</taxon>
        <taxon>SAR86 cluster</taxon>
    </lineage>
</organism>
<dbReference type="InterPro" id="IPR050071">
    <property type="entry name" value="Dehydroquinate_synthase"/>
</dbReference>
<feature type="domain" description="3-dehydroquinate synthase C-terminal" evidence="20">
    <location>
        <begin position="179"/>
        <end position="322"/>
    </location>
</feature>
<dbReference type="EC" id="4.2.3.4" evidence="7 18"/>
<evidence type="ECO:0000256" key="18">
    <source>
        <dbReference type="HAMAP-Rule" id="MF_00110"/>
    </source>
</evidence>
<dbReference type="PANTHER" id="PTHR43622">
    <property type="entry name" value="3-DEHYDROQUINATE SYNTHASE"/>
    <property type="match status" value="1"/>
</dbReference>
<dbReference type="CDD" id="cd08195">
    <property type="entry name" value="DHQS"/>
    <property type="match status" value="1"/>
</dbReference>
<dbReference type="HAMAP" id="MF_00110">
    <property type="entry name" value="DHQ_synthase"/>
    <property type="match status" value="1"/>
</dbReference>
<feature type="binding site" evidence="18">
    <location>
        <begin position="69"/>
        <end position="74"/>
    </location>
    <ligand>
        <name>NAD(+)</name>
        <dbReference type="ChEBI" id="CHEBI:57540"/>
    </ligand>
</feature>
<keyword evidence="11 18" id="KW-0479">Metal-binding</keyword>
<dbReference type="GO" id="GO:0000166">
    <property type="term" value="F:nucleotide binding"/>
    <property type="evidence" value="ECO:0007669"/>
    <property type="project" value="UniProtKB-KW"/>
</dbReference>
<evidence type="ECO:0000256" key="17">
    <source>
        <dbReference type="ARBA" id="ARBA00023285"/>
    </source>
</evidence>
<evidence type="ECO:0000256" key="8">
    <source>
        <dbReference type="ARBA" id="ARBA00017684"/>
    </source>
</evidence>
<keyword evidence="14 18" id="KW-0520">NAD</keyword>
<dbReference type="GO" id="GO:0008652">
    <property type="term" value="P:amino acid biosynthetic process"/>
    <property type="evidence" value="ECO:0007669"/>
    <property type="project" value="UniProtKB-KW"/>
</dbReference>
<feature type="binding site" evidence="18">
    <location>
        <begin position="127"/>
        <end position="128"/>
    </location>
    <ligand>
        <name>NAD(+)</name>
        <dbReference type="ChEBI" id="CHEBI:57540"/>
    </ligand>
</feature>
<dbReference type="InterPro" id="IPR030960">
    <property type="entry name" value="DHQS/DOIS_N"/>
</dbReference>
<evidence type="ECO:0000256" key="12">
    <source>
        <dbReference type="ARBA" id="ARBA00022741"/>
    </source>
</evidence>
<comment type="function">
    <text evidence="3 18">Catalyzes the conversion of 3-deoxy-D-arabino-heptulosonate 7-phosphate (DAHP) to dehydroquinate (DHQ).</text>
</comment>
<evidence type="ECO:0000256" key="16">
    <source>
        <dbReference type="ARBA" id="ARBA00023239"/>
    </source>
</evidence>
<dbReference type="InterPro" id="IPR056179">
    <property type="entry name" value="DHQS_C"/>
</dbReference>
<protein>
    <recommendedName>
        <fullName evidence="8 18">3-dehydroquinate synthase</fullName>
        <shortName evidence="18">DHQS</shortName>
        <ecNumber evidence="7 18">4.2.3.4</ecNumber>
    </recommendedName>
</protein>
<comment type="catalytic activity">
    <reaction evidence="1 18">
        <text>7-phospho-2-dehydro-3-deoxy-D-arabino-heptonate = 3-dehydroquinate + phosphate</text>
        <dbReference type="Rhea" id="RHEA:21968"/>
        <dbReference type="ChEBI" id="CHEBI:32364"/>
        <dbReference type="ChEBI" id="CHEBI:43474"/>
        <dbReference type="ChEBI" id="CHEBI:58394"/>
        <dbReference type="EC" id="4.2.3.4"/>
    </reaction>
</comment>
<evidence type="ECO:0000313" key="21">
    <source>
        <dbReference type="EMBL" id="NQV65922.1"/>
    </source>
</evidence>
<evidence type="ECO:0000313" key="22">
    <source>
        <dbReference type="Proteomes" id="UP000754644"/>
    </source>
</evidence>
<keyword evidence="13 18" id="KW-0862">Zinc</keyword>
<evidence type="ECO:0000256" key="4">
    <source>
        <dbReference type="ARBA" id="ARBA00004496"/>
    </source>
</evidence>
<dbReference type="Gene3D" id="1.20.1090.10">
    <property type="entry name" value="Dehydroquinate synthase-like - alpha domain"/>
    <property type="match status" value="1"/>
</dbReference>
<dbReference type="Proteomes" id="UP000754644">
    <property type="component" value="Unassembled WGS sequence"/>
</dbReference>
<evidence type="ECO:0000256" key="10">
    <source>
        <dbReference type="ARBA" id="ARBA00022605"/>
    </source>
</evidence>
<dbReference type="Pfam" id="PF24621">
    <property type="entry name" value="DHQS_C"/>
    <property type="match status" value="1"/>
</dbReference>
<evidence type="ECO:0000256" key="9">
    <source>
        <dbReference type="ARBA" id="ARBA00022490"/>
    </source>
</evidence>
<keyword evidence="16 18" id="KW-0456">Lyase</keyword>
<keyword evidence="15 18" id="KW-0057">Aromatic amino acid biosynthesis</keyword>
<proteinExistence type="inferred from homology"/>
<dbReference type="GO" id="GO:0009073">
    <property type="term" value="P:aromatic amino acid family biosynthetic process"/>
    <property type="evidence" value="ECO:0007669"/>
    <property type="project" value="UniProtKB-KW"/>
</dbReference>
<dbReference type="FunFam" id="3.40.50.1970:FF:000001">
    <property type="entry name" value="3-dehydroquinate synthase"/>
    <property type="match status" value="1"/>
</dbReference>
<gene>
    <name evidence="18 21" type="primary">aroB</name>
    <name evidence="21" type="ORF">HQ497_11215</name>
</gene>
<evidence type="ECO:0000259" key="20">
    <source>
        <dbReference type="Pfam" id="PF24621"/>
    </source>
</evidence>
<dbReference type="AlphaFoldDB" id="A0A972VZL4"/>
<evidence type="ECO:0000256" key="1">
    <source>
        <dbReference type="ARBA" id="ARBA00001393"/>
    </source>
</evidence>
<comment type="cofactor">
    <cofactor evidence="2 18">
        <name>NAD(+)</name>
        <dbReference type="ChEBI" id="CHEBI:57540"/>
    </cofactor>
</comment>
<evidence type="ECO:0000259" key="19">
    <source>
        <dbReference type="Pfam" id="PF01761"/>
    </source>
</evidence>
<keyword evidence="9 18" id="KW-0963">Cytoplasm</keyword>
<feature type="binding site" evidence="18">
    <location>
        <position position="262"/>
    </location>
    <ligand>
        <name>Zn(2+)</name>
        <dbReference type="ChEBI" id="CHEBI:29105"/>
    </ligand>
</feature>
<dbReference type="Gene3D" id="3.40.50.1970">
    <property type="match status" value="1"/>
</dbReference>
<evidence type="ECO:0000256" key="13">
    <source>
        <dbReference type="ARBA" id="ARBA00022833"/>
    </source>
</evidence>
<dbReference type="SUPFAM" id="SSF56796">
    <property type="entry name" value="Dehydroquinate synthase-like"/>
    <property type="match status" value="1"/>
</dbReference>
<keyword evidence="10 18" id="KW-0028">Amino-acid biosynthesis</keyword>
<dbReference type="InterPro" id="IPR016037">
    <property type="entry name" value="DHQ_synth_AroB"/>
</dbReference>
<evidence type="ECO:0000256" key="15">
    <source>
        <dbReference type="ARBA" id="ARBA00023141"/>
    </source>
</evidence>
<dbReference type="GO" id="GO:0003856">
    <property type="term" value="F:3-dehydroquinate synthase activity"/>
    <property type="evidence" value="ECO:0007669"/>
    <property type="project" value="UniProtKB-UniRule"/>
</dbReference>